<sequence>MRISRTAPYMEENSMATGTVKWFNAEKGFGFIQQDGGGADVFAHYSNIATQGFRELHEGQKVTFDVTQGQKGPQAENIVPA</sequence>
<proteinExistence type="predicted"/>
<dbReference type="PROSITE" id="PS51857">
    <property type="entry name" value="CSD_2"/>
    <property type="match status" value="1"/>
</dbReference>
<dbReference type="InterPro" id="IPR019844">
    <property type="entry name" value="CSD_CS"/>
</dbReference>
<dbReference type="InterPro" id="IPR011129">
    <property type="entry name" value="CSD"/>
</dbReference>
<dbReference type="PRINTS" id="PR00050">
    <property type="entry name" value="COLDSHOCK"/>
</dbReference>
<dbReference type="Pfam" id="PF00313">
    <property type="entry name" value="CSD"/>
    <property type="match status" value="1"/>
</dbReference>
<feature type="domain" description="CSD" evidence="4">
    <location>
        <begin position="15"/>
        <end position="80"/>
    </location>
</feature>
<gene>
    <name evidence="5" type="ORF">GCM10010405_19340</name>
</gene>
<dbReference type="PIRSF" id="PIRSF002599">
    <property type="entry name" value="Cold_shock_A"/>
    <property type="match status" value="1"/>
</dbReference>
<evidence type="ECO:0000256" key="1">
    <source>
        <dbReference type="ARBA" id="ARBA00004496"/>
    </source>
</evidence>
<evidence type="ECO:0000256" key="3">
    <source>
        <dbReference type="RuleBase" id="RU000408"/>
    </source>
</evidence>
<protein>
    <submittedName>
        <fullName evidence="5">Cold-shock protein</fullName>
    </submittedName>
</protein>
<dbReference type="PANTHER" id="PTHR11544">
    <property type="entry name" value="COLD SHOCK DOMAIN CONTAINING PROTEINS"/>
    <property type="match status" value="1"/>
</dbReference>
<dbReference type="InterPro" id="IPR050181">
    <property type="entry name" value="Cold_shock_domain"/>
</dbReference>
<dbReference type="Gene3D" id="6.20.370.130">
    <property type="match status" value="1"/>
</dbReference>
<keyword evidence="2" id="KW-0963">Cytoplasm</keyword>
<accession>A0ABN3JSB1</accession>
<dbReference type="Gene3D" id="2.40.50.140">
    <property type="entry name" value="Nucleic acid-binding proteins"/>
    <property type="match status" value="1"/>
</dbReference>
<reference evidence="5 6" key="1">
    <citation type="journal article" date="2019" name="Int. J. Syst. Evol. Microbiol.">
        <title>The Global Catalogue of Microorganisms (GCM) 10K type strain sequencing project: providing services to taxonomists for standard genome sequencing and annotation.</title>
        <authorList>
            <consortium name="The Broad Institute Genomics Platform"/>
            <consortium name="The Broad Institute Genome Sequencing Center for Infectious Disease"/>
            <person name="Wu L."/>
            <person name="Ma J."/>
        </authorList>
    </citation>
    <scope>NUCLEOTIDE SEQUENCE [LARGE SCALE GENOMIC DNA]</scope>
    <source>
        <strain evidence="5 6">JCM 6305</strain>
    </source>
</reference>
<evidence type="ECO:0000259" key="4">
    <source>
        <dbReference type="PROSITE" id="PS51857"/>
    </source>
</evidence>
<name>A0ABN3JSB1_9ACTN</name>
<organism evidence="5 6">
    <name type="scientific">Streptomyces macrosporus</name>
    <dbReference type="NCBI Taxonomy" id="44032"/>
    <lineage>
        <taxon>Bacteria</taxon>
        <taxon>Bacillati</taxon>
        <taxon>Actinomycetota</taxon>
        <taxon>Actinomycetes</taxon>
        <taxon>Kitasatosporales</taxon>
        <taxon>Streptomycetaceae</taxon>
        <taxon>Streptomyces</taxon>
    </lineage>
</organism>
<dbReference type="SUPFAM" id="SSF50249">
    <property type="entry name" value="Nucleic acid-binding proteins"/>
    <property type="match status" value="1"/>
</dbReference>
<keyword evidence="6" id="KW-1185">Reference proteome</keyword>
<dbReference type="Proteomes" id="UP001501638">
    <property type="component" value="Unassembled WGS sequence"/>
</dbReference>
<dbReference type="EMBL" id="BAAASZ010000017">
    <property type="protein sequence ID" value="GAA2436295.1"/>
    <property type="molecule type" value="Genomic_DNA"/>
</dbReference>
<dbReference type="CDD" id="cd04458">
    <property type="entry name" value="CSP_CDS"/>
    <property type="match status" value="1"/>
</dbReference>
<dbReference type="SMART" id="SM00357">
    <property type="entry name" value="CSP"/>
    <property type="match status" value="1"/>
</dbReference>
<dbReference type="InterPro" id="IPR012340">
    <property type="entry name" value="NA-bd_OB-fold"/>
</dbReference>
<comment type="caution">
    <text evidence="5">The sequence shown here is derived from an EMBL/GenBank/DDBJ whole genome shotgun (WGS) entry which is preliminary data.</text>
</comment>
<evidence type="ECO:0000256" key="2">
    <source>
        <dbReference type="ARBA" id="ARBA00022490"/>
    </source>
</evidence>
<dbReference type="InterPro" id="IPR002059">
    <property type="entry name" value="CSP_DNA-bd"/>
</dbReference>
<comment type="subcellular location">
    <subcellularLocation>
        <location evidence="1 3">Cytoplasm</location>
    </subcellularLocation>
</comment>
<evidence type="ECO:0000313" key="5">
    <source>
        <dbReference type="EMBL" id="GAA2436295.1"/>
    </source>
</evidence>
<evidence type="ECO:0000313" key="6">
    <source>
        <dbReference type="Proteomes" id="UP001501638"/>
    </source>
</evidence>
<dbReference type="PROSITE" id="PS00352">
    <property type="entry name" value="CSD_1"/>
    <property type="match status" value="1"/>
</dbReference>
<dbReference type="InterPro" id="IPR012156">
    <property type="entry name" value="Cold_shock_CspA"/>
</dbReference>